<evidence type="ECO:0000313" key="11">
    <source>
        <dbReference type="Proteomes" id="UP000502377"/>
    </source>
</evidence>
<dbReference type="NCBIfam" id="TIGR00423">
    <property type="entry name" value="CofH family radical SAM protein"/>
    <property type="match status" value="1"/>
</dbReference>
<evidence type="ECO:0000256" key="7">
    <source>
        <dbReference type="PIRSR" id="PIRSR004762-1"/>
    </source>
</evidence>
<keyword evidence="4 6" id="KW-0408">Iron</keyword>
<dbReference type="SFLD" id="SFLDG01389">
    <property type="entry name" value="menaquinone_synthsis_involved"/>
    <property type="match status" value="2"/>
</dbReference>
<feature type="domain" description="Radical SAM core" evidence="9">
    <location>
        <begin position="46"/>
        <end position="276"/>
    </location>
</feature>
<dbReference type="InterPro" id="IPR022432">
    <property type="entry name" value="MqnE"/>
</dbReference>
<dbReference type="NCBIfam" id="TIGR03700">
    <property type="entry name" value="mena_SCO4494"/>
    <property type="match status" value="1"/>
</dbReference>
<evidence type="ECO:0000256" key="6">
    <source>
        <dbReference type="HAMAP-Rule" id="MF_00993"/>
    </source>
</evidence>
<comment type="pathway">
    <text evidence="6">Quinol/quinone metabolism; menaquinone biosynthesis.</text>
</comment>
<evidence type="ECO:0000259" key="9">
    <source>
        <dbReference type="PROSITE" id="PS51918"/>
    </source>
</evidence>
<reference evidence="10 11" key="1">
    <citation type="submission" date="2016-07" db="EMBL/GenBank/DDBJ databases">
        <title>Comparative genomics of the Campylobacter concisus group.</title>
        <authorList>
            <person name="Miller W.G."/>
            <person name="Yee E."/>
            <person name="Chapman M.H."/>
            <person name="Huynh S."/>
            <person name="Bono J.L."/>
            <person name="On S.L.W."/>
            <person name="StLeger J."/>
            <person name="Foster G."/>
            <person name="Parker C.T."/>
        </authorList>
    </citation>
    <scope>NUCLEOTIDE SEQUENCE [LARGE SCALE GENOMIC DNA]</scope>
    <source>
        <strain evidence="10 11">ATCC 33238</strain>
    </source>
</reference>
<dbReference type="RefSeq" id="WP_002945685.1">
    <property type="nucleotide sequence ID" value="NZ_CP012543.1"/>
</dbReference>
<protein>
    <recommendedName>
        <fullName evidence="6">Aminodeoxyfutalosine synthase</fullName>
        <shortName evidence="6">AFL synthase</shortName>
        <shortName evidence="6">Aminofutalosine synthase</shortName>
        <ecNumber evidence="6">2.5.1.120</ecNumber>
    </recommendedName>
    <alternativeName>
        <fullName evidence="6">Menaquinone biosynthetic enzyme MqnE</fullName>
    </alternativeName>
</protein>
<dbReference type="InterPro" id="IPR045567">
    <property type="entry name" value="CofH/MnqC-like_C"/>
</dbReference>
<keyword evidence="6" id="KW-0474">Menaquinone biosynthesis</keyword>
<accession>A0A6G5QLA6</accession>
<dbReference type="SFLD" id="SFLDS00029">
    <property type="entry name" value="Radical_SAM"/>
    <property type="match status" value="2"/>
</dbReference>
<dbReference type="GO" id="GO:0009234">
    <property type="term" value="P:menaquinone biosynthetic process"/>
    <property type="evidence" value="ECO:0007669"/>
    <property type="project" value="UniProtKB-UniRule"/>
</dbReference>
<evidence type="ECO:0000256" key="8">
    <source>
        <dbReference type="PIRSR" id="PIRSR004762-2"/>
    </source>
</evidence>
<dbReference type="PANTHER" id="PTHR43076">
    <property type="entry name" value="FO SYNTHASE (COFH)"/>
    <property type="match status" value="1"/>
</dbReference>
<feature type="binding site" evidence="6 7">
    <location>
        <position position="60"/>
    </location>
    <ligand>
        <name>[4Fe-4S] cluster</name>
        <dbReference type="ChEBI" id="CHEBI:49883"/>
        <note>4Fe-4S-S-AdoMet</note>
    </ligand>
</feature>
<evidence type="ECO:0000256" key="1">
    <source>
        <dbReference type="ARBA" id="ARBA00022485"/>
    </source>
</evidence>
<dbReference type="InterPro" id="IPR020050">
    <property type="entry name" value="FO_synthase_su2"/>
</dbReference>
<dbReference type="GO" id="GO:0044689">
    <property type="term" value="F:7,8-didemethyl-8-hydroxy-5-deazariboflavin synthase activity"/>
    <property type="evidence" value="ECO:0007669"/>
    <property type="project" value="TreeGrafter"/>
</dbReference>
<keyword evidence="2 6" id="KW-0949">S-adenosyl-L-methionine</keyword>
<comment type="catalytic activity">
    <reaction evidence="6">
        <text>3-[(1-carboxyvinyl)-oxy]benzoate + S-adenosyl-L-methionine + H2O = 6-amino-6-deoxyfutalosine + hydrogencarbonate + L-methionine + H(+)</text>
        <dbReference type="Rhea" id="RHEA:33075"/>
        <dbReference type="ChEBI" id="CHEBI:15377"/>
        <dbReference type="ChEBI" id="CHEBI:15378"/>
        <dbReference type="ChEBI" id="CHEBI:17544"/>
        <dbReference type="ChEBI" id="CHEBI:57844"/>
        <dbReference type="ChEBI" id="CHEBI:59789"/>
        <dbReference type="ChEBI" id="CHEBI:64286"/>
        <dbReference type="ChEBI" id="CHEBI:76981"/>
        <dbReference type="EC" id="2.5.1.120"/>
    </reaction>
</comment>
<dbReference type="GO" id="GO:0051539">
    <property type="term" value="F:4 iron, 4 sulfur cluster binding"/>
    <property type="evidence" value="ECO:0007669"/>
    <property type="project" value="UniProtKB-KW"/>
</dbReference>
<dbReference type="Proteomes" id="UP000502377">
    <property type="component" value="Chromosome"/>
</dbReference>
<evidence type="ECO:0000256" key="4">
    <source>
        <dbReference type="ARBA" id="ARBA00023004"/>
    </source>
</evidence>
<comment type="function">
    <text evidence="6">Radical SAM enzyme that catalyzes the addition of the adenosyl radical to the double bond of 3-[(1-carboxyvinyl)oxy]benzoate, leading to aminodeoxyfutalosine (AFL), a key intermediate in the formation of menaquinone (MK, vitamin K2) from chorismate.</text>
</comment>
<dbReference type="EMBL" id="CP012543">
    <property type="protein sequence ID" value="QCD46409.1"/>
    <property type="molecule type" value="Genomic_DNA"/>
</dbReference>
<dbReference type="AlphaFoldDB" id="A0A6G5QLA6"/>
<comment type="similarity">
    <text evidence="6">Belongs to the radical SAM superfamily. MqnE family.</text>
</comment>
<feature type="binding site" evidence="6 7">
    <location>
        <position position="67"/>
    </location>
    <ligand>
        <name>[4Fe-4S] cluster</name>
        <dbReference type="ChEBI" id="CHEBI:49883"/>
        <note>4Fe-4S-S-AdoMet</note>
    </ligand>
</feature>
<proteinExistence type="inferred from homology"/>
<dbReference type="UniPathway" id="UPA00079"/>
<dbReference type="SFLD" id="SFLDG01064">
    <property type="entry name" value="F420__menaquinone_cofactor_bio"/>
    <property type="match status" value="2"/>
</dbReference>
<dbReference type="InterPro" id="IPR007197">
    <property type="entry name" value="rSAM"/>
</dbReference>
<feature type="binding site" evidence="8">
    <location>
        <position position="172"/>
    </location>
    <ligand>
        <name>S-adenosyl-L-methionine</name>
        <dbReference type="ChEBI" id="CHEBI:59789"/>
    </ligand>
</feature>
<dbReference type="NCBIfam" id="NF006276">
    <property type="entry name" value="PRK08444.1"/>
    <property type="match status" value="1"/>
</dbReference>
<feature type="binding site" evidence="8">
    <location>
        <position position="66"/>
    </location>
    <ligand>
        <name>S-adenosyl-L-methionine</name>
        <dbReference type="ChEBI" id="CHEBI:59789"/>
    </ligand>
</feature>
<dbReference type="EC" id="2.5.1.120" evidence="6"/>
<sequence length="356" mass="40308">MTNLIEKLQSGERLDADECVGLYDLDLFTLGKFANAKRRKLHGKKVFFNVNRHINPTNVCADVCKFCAFSANRKNPNPYTMSHEEILKIVEKSVAGGAKEIHIVSAHNPDTSWQWYLEIFKKIKEKYPQIHVKALTAAEVDFLSRKHGLSYEEVVEKMLEYGIDSMPGGGAEIFDEAVRRKICKGKVSSENWLKIHRLWHEKGKQSNATMLFGHIESKQNRIDHMLRIRGLQDKTGGFNAFIPLVYQRDNNYLKVENYPGSAEILKTFAISRLVLDNVAHIKAYWATSTINLAMVAQEFGADDLDGTIQKESIQSAAGAKSASGMSLRNFTDLIQTSGFVPVERDSLYNELKIYDN</sequence>
<dbReference type="SFLD" id="SFLDF00343">
    <property type="entry name" value="aminofutalosine_synthase_(mqnE"/>
    <property type="match status" value="1"/>
</dbReference>
<organism evidence="10 11">
    <name type="scientific">Campylobacter rectus</name>
    <name type="common">Wolinella recta</name>
    <dbReference type="NCBI Taxonomy" id="203"/>
    <lineage>
        <taxon>Bacteria</taxon>
        <taxon>Pseudomonadati</taxon>
        <taxon>Campylobacterota</taxon>
        <taxon>Epsilonproteobacteria</taxon>
        <taxon>Campylobacterales</taxon>
        <taxon>Campylobacteraceae</taxon>
        <taxon>Campylobacter</taxon>
    </lineage>
</organism>
<dbReference type="InterPro" id="IPR058240">
    <property type="entry name" value="rSAM_sf"/>
</dbReference>
<gene>
    <name evidence="6" type="primary">mqnE</name>
    <name evidence="10" type="ORF">CRECT_0724</name>
</gene>
<name>A0A6G5QLA6_CAMRE</name>
<dbReference type="GO" id="GO:0005506">
    <property type="term" value="F:iron ion binding"/>
    <property type="evidence" value="ECO:0007669"/>
    <property type="project" value="UniProtKB-UniRule"/>
</dbReference>
<dbReference type="SUPFAM" id="SSF102114">
    <property type="entry name" value="Radical SAM enzymes"/>
    <property type="match status" value="1"/>
</dbReference>
<evidence type="ECO:0000256" key="2">
    <source>
        <dbReference type="ARBA" id="ARBA00022691"/>
    </source>
</evidence>
<evidence type="ECO:0000256" key="5">
    <source>
        <dbReference type="ARBA" id="ARBA00023014"/>
    </source>
</evidence>
<feature type="binding site" evidence="6 7">
    <location>
        <position position="64"/>
    </location>
    <ligand>
        <name>[4Fe-4S] cluster</name>
        <dbReference type="ChEBI" id="CHEBI:49883"/>
        <note>4Fe-4S-S-AdoMet</note>
    </ligand>
</feature>
<dbReference type="KEGG" id="crx:CRECT_0724"/>
<dbReference type="PROSITE" id="PS51918">
    <property type="entry name" value="RADICAL_SAM"/>
    <property type="match status" value="1"/>
</dbReference>
<evidence type="ECO:0000256" key="3">
    <source>
        <dbReference type="ARBA" id="ARBA00022723"/>
    </source>
</evidence>
<keyword evidence="5 6" id="KW-0411">Iron-sulfur</keyword>
<dbReference type="SFLD" id="SFLDF00342">
    <property type="entry name" value="cyclic_dehypoxanthine_futalosi"/>
    <property type="match status" value="1"/>
</dbReference>
<dbReference type="CDD" id="cd01335">
    <property type="entry name" value="Radical_SAM"/>
    <property type="match status" value="1"/>
</dbReference>
<dbReference type="Pfam" id="PF19288">
    <property type="entry name" value="CofH_C"/>
    <property type="match status" value="1"/>
</dbReference>
<dbReference type="PANTHER" id="PTHR43076:SF7">
    <property type="entry name" value="AMINODEOXYFUTALOSINE SYNTHASE"/>
    <property type="match status" value="1"/>
</dbReference>
<dbReference type="InterPro" id="IPR013785">
    <property type="entry name" value="Aldolase_TIM"/>
</dbReference>
<dbReference type="InterPro" id="IPR034405">
    <property type="entry name" value="F420"/>
</dbReference>
<keyword evidence="3 6" id="KW-0479">Metal-binding</keyword>
<dbReference type="GO" id="GO:0102573">
    <property type="term" value="F:aminodeoxyfutalosine synthase activity"/>
    <property type="evidence" value="ECO:0007669"/>
    <property type="project" value="UniProtKB-EC"/>
</dbReference>
<dbReference type="PIRSF" id="PIRSF004762">
    <property type="entry name" value="CHP00423"/>
    <property type="match status" value="1"/>
</dbReference>
<comment type="cofactor">
    <cofactor evidence="6 7">
        <name>[4Fe-4S] cluster</name>
        <dbReference type="ChEBI" id="CHEBI:49883"/>
    </cofactor>
    <text evidence="6 7">Binds 1 [4Fe-4S] cluster. The cluster is coordinated with 3 cysteines and an exchangeable S-adenosyl-L-methionine.</text>
</comment>
<evidence type="ECO:0000313" key="10">
    <source>
        <dbReference type="EMBL" id="QCD46409.1"/>
    </source>
</evidence>
<dbReference type="Pfam" id="PF04055">
    <property type="entry name" value="Radical_SAM"/>
    <property type="match status" value="1"/>
</dbReference>
<dbReference type="Gene3D" id="3.20.20.70">
    <property type="entry name" value="Aldolase class I"/>
    <property type="match status" value="1"/>
</dbReference>
<keyword evidence="1 6" id="KW-0004">4Fe-4S</keyword>
<dbReference type="HAMAP" id="MF_00993">
    <property type="entry name" value="MqnE"/>
    <property type="match status" value="1"/>
</dbReference>
<keyword evidence="6" id="KW-0808">Transferase</keyword>